<feature type="compositionally biased region" description="Polar residues" evidence="2">
    <location>
        <begin position="1"/>
        <end position="10"/>
    </location>
</feature>
<keyword evidence="4" id="KW-1185">Reference proteome</keyword>
<sequence length="319" mass="36070">MRSLRWSNPNPRVRKYGRRQRKGSVQWCTNLMSQRMMPITIHLFQSDEAQVDLMQDCGKRLKAALINQLDESQSAEPRLLLMSVRSIDDEPPRLNLPSDGLIMVRHAAAVHRDMHDLQKLLKEEPLNNRMIVDAIGHYAEPRPEDLVKLMSDQEDLVGFLSGNSGPPSFEELMVTSNESEAASLLQRYESACTDASRDLKIFAEDEVNMQNIGKHLNACHADWHTKAEYYEKKAKEARIAAAAYLQLVKRNEEMIINHPAAVGALSQKVTELENRLDKAKTNVEAAKRQEEVGTSASPSILHILSYPCNPYFDLPASPQ</sequence>
<feature type="region of interest" description="Disordered" evidence="2">
    <location>
        <begin position="1"/>
        <end position="21"/>
    </location>
</feature>
<dbReference type="Proteomes" id="UP000026962">
    <property type="component" value="Chromosome 2"/>
</dbReference>
<reference evidence="3" key="2">
    <citation type="submission" date="2018-05" db="EMBL/GenBank/DDBJ databases">
        <title>OpunRS2 (Oryza punctata Reference Sequence Version 2).</title>
        <authorList>
            <person name="Zhang J."/>
            <person name="Kudrna D."/>
            <person name="Lee S."/>
            <person name="Talag J."/>
            <person name="Welchert J."/>
            <person name="Wing R.A."/>
        </authorList>
    </citation>
    <scope>NUCLEOTIDE SEQUENCE [LARGE SCALE GENOMIC DNA]</scope>
</reference>
<feature type="compositionally biased region" description="Basic residues" evidence="2">
    <location>
        <begin position="12"/>
        <end position="21"/>
    </location>
</feature>
<organism evidence="3">
    <name type="scientific">Oryza punctata</name>
    <name type="common">Red rice</name>
    <dbReference type="NCBI Taxonomy" id="4537"/>
    <lineage>
        <taxon>Eukaryota</taxon>
        <taxon>Viridiplantae</taxon>
        <taxon>Streptophyta</taxon>
        <taxon>Embryophyta</taxon>
        <taxon>Tracheophyta</taxon>
        <taxon>Spermatophyta</taxon>
        <taxon>Magnoliopsida</taxon>
        <taxon>Liliopsida</taxon>
        <taxon>Poales</taxon>
        <taxon>Poaceae</taxon>
        <taxon>BOP clade</taxon>
        <taxon>Oryzoideae</taxon>
        <taxon>Oryzeae</taxon>
        <taxon>Oryzinae</taxon>
        <taxon>Oryza</taxon>
    </lineage>
</organism>
<evidence type="ECO:0000256" key="2">
    <source>
        <dbReference type="SAM" id="MobiDB-lite"/>
    </source>
</evidence>
<proteinExistence type="predicted"/>
<protein>
    <submittedName>
        <fullName evidence="3">Uncharacterized protein</fullName>
    </submittedName>
</protein>
<dbReference type="Gramene" id="OPUNC02G12940.1">
    <property type="protein sequence ID" value="OPUNC02G12940.1"/>
    <property type="gene ID" value="OPUNC02G12940"/>
</dbReference>
<dbReference type="EnsemblPlants" id="OPUNC02G12940.1">
    <property type="protein sequence ID" value="OPUNC02G12940.1"/>
    <property type="gene ID" value="OPUNC02G12940"/>
</dbReference>
<evidence type="ECO:0000313" key="4">
    <source>
        <dbReference type="Proteomes" id="UP000026962"/>
    </source>
</evidence>
<dbReference type="HOGENOM" id="CLU_1055147_0_0_1"/>
<feature type="coiled-coil region" evidence="1">
    <location>
        <begin position="262"/>
        <end position="289"/>
    </location>
</feature>
<evidence type="ECO:0000256" key="1">
    <source>
        <dbReference type="SAM" id="Coils"/>
    </source>
</evidence>
<dbReference type="AlphaFoldDB" id="A0A0E0JZ56"/>
<evidence type="ECO:0000313" key="3">
    <source>
        <dbReference type="EnsemblPlants" id="OPUNC02G12940.1"/>
    </source>
</evidence>
<reference evidence="3" key="1">
    <citation type="submission" date="2015-04" db="UniProtKB">
        <authorList>
            <consortium name="EnsemblPlants"/>
        </authorList>
    </citation>
    <scope>IDENTIFICATION</scope>
</reference>
<name>A0A0E0JZ56_ORYPU</name>
<dbReference type="OMA" id="ACHADWH"/>
<accession>A0A0E0JZ56</accession>
<keyword evidence="1" id="KW-0175">Coiled coil</keyword>